<organism evidence="1">
    <name type="scientific">Rhizophora mucronata</name>
    <name type="common">Asiatic mangrove</name>
    <dbReference type="NCBI Taxonomy" id="61149"/>
    <lineage>
        <taxon>Eukaryota</taxon>
        <taxon>Viridiplantae</taxon>
        <taxon>Streptophyta</taxon>
        <taxon>Embryophyta</taxon>
        <taxon>Tracheophyta</taxon>
        <taxon>Spermatophyta</taxon>
        <taxon>Magnoliopsida</taxon>
        <taxon>eudicotyledons</taxon>
        <taxon>Gunneridae</taxon>
        <taxon>Pentapetalae</taxon>
        <taxon>rosids</taxon>
        <taxon>fabids</taxon>
        <taxon>Malpighiales</taxon>
        <taxon>Rhizophoraceae</taxon>
        <taxon>Rhizophora</taxon>
    </lineage>
</organism>
<reference evidence="1" key="1">
    <citation type="submission" date="2018-02" db="EMBL/GenBank/DDBJ databases">
        <title>Rhizophora mucronata_Transcriptome.</title>
        <authorList>
            <person name="Meera S.P."/>
            <person name="Sreeshan A."/>
            <person name="Augustine A."/>
        </authorList>
    </citation>
    <scope>NUCLEOTIDE SEQUENCE</scope>
    <source>
        <tissue evidence="1">Leaf</tissue>
    </source>
</reference>
<evidence type="ECO:0000313" key="1">
    <source>
        <dbReference type="EMBL" id="MBX72217.1"/>
    </source>
</evidence>
<name>A0A2P2QZ42_RHIMU</name>
<sequence length="67" mass="7961">MKSPIFKLLLLHLIAQFKKQFYSKINLEIYSHYSSMPFGQFLHMRMSLQLFLNHQIHQPYPPGSAKP</sequence>
<dbReference type="EMBL" id="GGEC01091733">
    <property type="protein sequence ID" value="MBX72217.1"/>
    <property type="molecule type" value="Transcribed_RNA"/>
</dbReference>
<accession>A0A2P2QZ42</accession>
<protein>
    <submittedName>
        <fullName evidence="1">Uncharacterized protein</fullName>
    </submittedName>
</protein>
<proteinExistence type="predicted"/>
<dbReference type="AlphaFoldDB" id="A0A2P2QZ42"/>